<evidence type="ECO:0000256" key="9">
    <source>
        <dbReference type="SAM" id="MobiDB-lite"/>
    </source>
</evidence>
<feature type="domain" description="PASTA" evidence="12">
    <location>
        <begin position="728"/>
        <end position="794"/>
    </location>
</feature>
<keyword evidence="2" id="KW-0723">Serine/threonine-protein kinase</keyword>
<evidence type="ECO:0000256" key="5">
    <source>
        <dbReference type="ARBA" id="ARBA00022777"/>
    </source>
</evidence>
<dbReference type="FunFam" id="3.30.200.20:FF:000035">
    <property type="entry name" value="Serine/threonine protein kinase Stk1"/>
    <property type="match status" value="1"/>
</dbReference>
<dbReference type="CDD" id="cd14014">
    <property type="entry name" value="STKc_PknB_like"/>
    <property type="match status" value="1"/>
</dbReference>
<dbReference type="OrthoDB" id="9762169at2"/>
<dbReference type="InterPro" id="IPR008271">
    <property type="entry name" value="Ser/Thr_kinase_AS"/>
</dbReference>
<dbReference type="GO" id="GO:0004674">
    <property type="term" value="F:protein serine/threonine kinase activity"/>
    <property type="evidence" value="ECO:0007669"/>
    <property type="project" value="UniProtKB-KW"/>
</dbReference>
<keyword evidence="6" id="KW-0067">ATP-binding</keyword>
<keyword evidence="5" id="KW-0418">Kinase</keyword>
<evidence type="ECO:0000256" key="7">
    <source>
        <dbReference type="ARBA" id="ARBA00047899"/>
    </source>
</evidence>
<evidence type="ECO:0000256" key="2">
    <source>
        <dbReference type="ARBA" id="ARBA00022527"/>
    </source>
</evidence>
<evidence type="ECO:0000256" key="8">
    <source>
        <dbReference type="ARBA" id="ARBA00048679"/>
    </source>
</evidence>
<comment type="caution">
    <text evidence="13">The sequence shown here is derived from an EMBL/GenBank/DDBJ whole genome shotgun (WGS) entry which is preliminary data.</text>
</comment>
<dbReference type="PANTHER" id="PTHR43289">
    <property type="entry name" value="MITOGEN-ACTIVATED PROTEIN KINASE KINASE KINASE 20-RELATED"/>
    <property type="match status" value="1"/>
</dbReference>
<evidence type="ECO:0000259" key="11">
    <source>
        <dbReference type="PROSITE" id="PS50011"/>
    </source>
</evidence>
<dbReference type="GO" id="GO:0005524">
    <property type="term" value="F:ATP binding"/>
    <property type="evidence" value="ECO:0007669"/>
    <property type="project" value="UniProtKB-KW"/>
</dbReference>
<dbReference type="GO" id="GO:0045717">
    <property type="term" value="P:negative regulation of fatty acid biosynthetic process"/>
    <property type="evidence" value="ECO:0007669"/>
    <property type="project" value="UniProtKB-ARBA"/>
</dbReference>
<dbReference type="InterPro" id="IPR005543">
    <property type="entry name" value="PASTA_dom"/>
</dbReference>
<name>A0A3E0VVF0_9MICO</name>
<feature type="compositionally biased region" description="Acidic residues" evidence="9">
    <location>
        <begin position="378"/>
        <end position="393"/>
    </location>
</feature>
<keyword evidence="4" id="KW-0547">Nucleotide-binding</keyword>
<dbReference type="InterPro" id="IPR011009">
    <property type="entry name" value="Kinase-like_dom_sf"/>
</dbReference>
<dbReference type="EMBL" id="NBXA01000018">
    <property type="protein sequence ID" value="RFA13313.1"/>
    <property type="molecule type" value="Genomic_DNA"/>
</dbReference>
<proteinExistence type="predicted"/>
<dbReference type="Pfam" id="PF00069">
    <property type="entry name" value="Pkinase"/>
    <property type="match status" value="1"/>
</dbReference>
<keyword evidence="10" id="KW-0812">Transmembrane</keyword>
<evidence type="ECO:0000259" key="12">
    <source>
        <dbReference type="PROSITE" id="PS51178"/>
    </source>
</evidence>
<dbReference type="SUPFAM" id="SSF56112">
    <property type="entry name" value="Protein kinase-like (PK-like)"/>
    <property type="match status" value="1"/>
</dbReference>
<evidence type="ECO:0000256" key="10">
    <source>
        <dbReference type="SAM" id="Phobius"/>
    </source>
</evidence>
<accession>A0A3E0VVF0</accession>
<dbReference type="FunFam" id="1.10.510.10:FF:000021">
    <property type="entry name" value="Serine/threonine protein kinase"/>
    <property type="match status" value="1"/>
</dbReference>
<organism evidence="13 14">
    <name type="scientific">Subtercola boreus</name>
    <dbReference type="NCBI Taxonomy" id="120213"/>
    <lineage>
        <taxon>Bacteria</taxon>
        <taxon>Bacillati</taxon>
        <taxon>Actinomycetota</taxon>
        <taxon>Actinomycetes</taxon>
        <taxon>Micrococcales</taxon>
        <taxon>Microbacteriaceae</taxon>
        <taxon>Subtercola</taxon>
    </lineage>
</organism>
<dbReference type="CDD" id="cd06577">
    <property type="entry name" value="PASTA_pknB"/>
    <property type="match status" value="3"/>
</dbReference>
<evidence type="ECO:0000256" key="6">
    <source>
        <dbReference type="ARBA" id="ARBA00022840"/>
    </source>
</evidence>
<dbReference type="Proteomes" id="UP000256709">
    <property type="component" value="Unassembled WGS sequence"/>
</dbReference>
<gene>
    <name evidence="13" type="ORF">B7R21_08050</name>
</gene>
<feature type="compositionally biased region" description="Basic and acidic residues" evidence="9">
    <location>
        <begin position="367"/>
        <end position="377"/>
    </location>
</feature>
<evidence type="ECO:0000256" key="1">
    <source>
        <dbReference type="ARBA" id="ARBA00012513"/>
    </source>
</evidence>
<dbReference type="Pfam" id="PF03793">
    <property type="entry name" value="PASTA"/>
    <property type="match status" value="3"/>
</dbReference>
<evidence type="ECO:0000256" key="4">
    <source>
        <dbReference type="ARBA" id="ARBA00022741"/>
    </source>
</evidence>
<comment type="catalytic activity">
    <reaction evidence="7">
        <text>L-threonyl-[protein] + ATP = O-phospho-L-threonyl-[protein] + ADP + H(+)</text>
        <dbReference type="Rhea" id="RHEA:46608"/>
        <dbReference type="Rhea" id="RHEA-COMP:11060"/>
        <dbReference type="Rhea" id="RHEA-COMP:11605"/>
        <dbReference type="ChEBI" id="CHEBI:15378"/>
        <dbReference type="ChEBI" id="CHEBI:30013"/>
        <dbReference type="ChEBI" id="CHEBI:30616"/>
        <dbReference type="ChEBI" id="CHEBI:61977"/>
        <dbReference type="ChEBI" id="CHEBI:456216"/>
        <dbReference type="EC" id="2.7.11.1"/>
    </reaction>
</comment>
<evidence type="ECO:0000256" key="3">
    <source>
        <dbReference type="ARBA" id="ARBA00022679"/>
    </source>
</evidence>
<feature type="domain" description="Protein kinase" evidence="11">
    <location>
        <begin position="18"/>
        <end position="274"/>
    </location>
</feature>
<keyword evidence="3" id="KW-0808">Transferase</keyword>
<feature type="region of interest" description="Disordered" evidence="9">
    <location>
        <begin position="471"/>
        <end position="493"/>
    </location>
</feature>
<dbReference type="PROSITE" id="PS50011">
    <property type="entry name" value="PROTEIN_KINASE_DOM"/>
    <property type="match status" value="1"/>
</dbReference>
<dbReference type="SMART" id="SM00740">
    <property type="entry name" value="PASTA"/>
    <property type="match status" value="3"/>
</dbReference>
<dbReference type="Gene3D" id="3.30.10.20">
    <property type="match status" value="3"/>
</dbReference>
<feature type="domain" description="PASTA" evidence="12">
    <location>
        <begin position="592"/>
        <end position="660"/>
    </location>
</feature>
<dbReference type="AlphaFoldDB" id="A0A3E0VVF0"/>
<evidence type="ECO:0000313" key="13">
    <source>
        <dbReference type="EMBL" id="RFA13313.1"/>
    </source>
</evidence>
<feature type="domain" description="PASTA" evidence="12">
    <location>
        <begin position="795"/>
        <end position="861"/>
    </location>
</feature>
<reference evidence="13 14" key="1">
    <citation type="submission" date="2017-04" db="EMBL/GenBank/DDBJ databases">
        <title>Comparative genome analysis of Subtercola boreus.</title>
        <authorList>
            <person name="Cho Y.-J."/>
            <person name="Cho A."/>
            <person name="Kim O.-S."/>
            <person name="Lee J.-I."/>
        </authorList>
    </citation>
    <scope>NUCLEOTIDE SEQUENCE [LARGE SCALE GENOMIC DNA]</scope>
    <source>
        <strain evidence="13 14">P27444</strain>
    </source>
</reference>
<dbReference type="SMART" id="SM00220">
    <property type="entry name" value="S_TKc"/>
    <property type="match status" value="1"/>
</dbReference>
<feature type="region of interest" description="Disordered" evidence="9">
    <location>
        <begin position="355"/>
        <end position="409"/>
    </location>
</feature>
<feature type="transmembrane region" description="Helical" evidence="10">
    <location>
        <begin position="568"/>
        <end position="589"/>
    </location>
</feature>
<dbReference type="PROSITE" id="PS51178">
    <property type="entry name" value="PASTA"/>
    <property type="match status" value="3"/>
</dbReference>
<feature type="compositionally biased region" description="Basic residues" evidence="9">
    <location>
        <begin position="400"/>
        <end position="409"/>
    </location>
</feature>
<dbReference type="PANTHER" id="PTHR43289:SF34">
    <property type="entry name" value="SERINE_THREONINE-PROTEIN KINASE YBDM-RELATED"/>
    <property type="match status" value="1"/>
</dbReference>
<protein>
    <recommendedName>
        <fullName evidence="1">non-specific serine/threonine protein kinase</fullName>
        <ecNumber evidence="1">2.7.11.1</ecNumber>
    </recommendedName>
</protein>
<keyword evidence="10" id="KW-1133">Transmembrane helix</keyword>
<evidence type="ECO:0000313" key="14">
    <source>
        <dbReference type="Proteomes" id="UP000256709"/>
    </source>
</evidence>
<dbReference type="InterPro" id="IPR000719">
    <property type="entry name" value="Prot_kinase_dom"/>
</dbReference>
<dbReference type="Gene3D" id="3.30.200.20">
    <property type="entry name" value="Phosphorylase Kinase, domain 1"/>
    <property type="match status" value="1"/>
</dbReference>
<dbReference type="Gene3D" id="1.10.510.10">
    <property type="entry name" value="Transferase(Phosphotransferase) domain 1"/>
    <property type="match status" value="1"/>
</dbReference>
<comment type="catalytic activity">
    <reaction evidence="8">
        <text>L-seryl-[protein] + ATP = O-phospho-L-seryl-[protein] + ADP + H(+)</text>
        <dbReference type="Rhea" id="RHEA:17989"/>
        <dbReference type="Rhea" id="RHEA-COMP:9863"/>
        <dbReference type="Rhea" id="RHEA-COMP:11604"/>
        <dbReference type="ChEBI" id="CHEBI:15378"/>
        <dbReference type="ChEBI" id="CHEBI:29999"/>
        <dbReference type="ChEBI" id="CHEBI:30616"/>
        <dbReference type="ChEBI" id="CHEBI:83421"/>
        <dbReference type="ChEBI" id="CHEBI:456216"/>
        <dbReference type="EC" id="2.7.11.1"/>
    </reaction>
</comment>
<sequence>MTSAPTDPMIDRLVDGRYEVVSRIARGGMATVYVANDLRLDRRVAIKIMHGHLADDEAFRERFVQEARSAARLAHPNVVSVFDQGQHEEMAFMVMEYLPGMTLRDLLKDYGRLTTEQTLDIMEAVLGGLAAAHKAGIVHRDVKPENVLLADDGRIKIGDFGLARAASANTATGQALLGTIAYLSPELLTRGVADARSDLYASGIMMYEMLVGEQPYLGEQPMQIAFQHANETVPAPSVRIAGIPNEVDDLVAWATAKSPDDRPHDARELLEQLLEAEAALAASARRAAAAGRAPGAGGAAVGGVSGLGGVGGAAVGGAVGGAAGAAAAAVAGRAEQTTVMPAGMMTGLNGRIGAGGNGSGGGGYDDETGRYDARGFSDDDGLTDSDDEFDESETQVLRPQKARGSRRAAARAAKARAAAAGAGAAGVGAASAAGAAGHGVAGAAGLGAGGAAGYGAAGAAGYGASGYGSASAAGTRAPAGGGATDRVAGSAGRAGGAGGTTGFAAGFGAPGAQPGAVTSAPTSSSARFGAPPATSDRRTATAVAEHGARPGSAVEKLKAKAVRRRRRGWFIVLLVVILAATGAGAGWYFSSGPGGHVTVPTITGQSPDDATATLQGLGLQVGEPESTTSPTVPAGSLIGSDPGDGAAVPNGSAISLIVSAGPAQLTVPPLVGSMQDAATAAVAGLFTVTGSQGQFAGDVAAGTVMQALGADGQPLGATYGEQQPISFVVSLGGIPDVVGKSPADATAALGAVNLQATTGSSDYSESIPEGDVISVGLPPSPIVPGNTITLNTSKGPAPVPVPDVAGKNWADAKAALQSAGFTLKYSQYADLAPAAFVVSGTDPAPGTTVDRGSSVTVSFAGF</sequence>
<dbReference type="PROSITE" id="PS00108">
    <property type="entry name" value="PROTEIN_KINASE_ST"/>
    <property type="match status" value="1"/>
</dbReference>
<feature type="region of interest" description="Disordered" evidence="9">
    <location>
        <begin position="514"/>
        <end position="547"/>
    </location>
</feature>
<keyword evidence="10" id="KW-0472">Membrane</keyword>
<dbReference type="EC" id="2.7.11.1" evidence="1"/>